<dbReference type="Gene3D" id="3.10.180.10">
    <property type="entry name" value="2,3-Dihydroxybiphenyl 1,2-Dioxygenase, domain 1"/>
    <property type="match status" value="1"/>
</dbReference>
<dbReference type="Pfam" id="PF22677">
    <property type="entry name" value="Ble-like_N"/>
    <property type="match status" value="1"/>
</dbReference>
<dbReference type="PANTHER" id="PTHR33993:SF2">
    <property type="entry name" value="VOC DOMAIN-CONTAINING PROTEIN"/>
    <property type="match status" value="1"/>
</dbReference>
<reference evidence="2 3" key="1">
    <citation type="submission" date="2017-04" db="EMBL/GenBank/DDBJ databases">
        <authorList>
            <person name="Afonso C.L."/>
            <person name="Miller P.J."/>
            <person name="Scott M.A."/>
            <person name="Spackman E."/>
            <person name="Goraichik I."/>
            <person name="Dimitrov K.M."/>
            <person name="Suarez D.L."/>
            <person name="Swayne D.E."/>
        </authorList>
    </citation>
    <scope>NUCLEOTIDE SEQUENCE [LARGE SCALE GENOMIC DNA]</scope>
    <source>
        <strain evidence="2 3">DSM 43828</strain>
    </source>
</reference>
<dbReference type="AlphaFoldDB" id="A0A1W2F1B8"/>
<protein>
    <recommendedName>
        <fullName evidence="1">VOC domain-containing protein</fullName>
    </recommendedName>
</protein>
<dbReference type="InterPro" id="IPR053863">
    <property type="entry name" value="Glyoxy/Ble-like_N"/>
</dbReference>
<dbReference type="PANTHER" id="PTHR33993">
    <property type="entry name" value="GLYOXALASE-RELATED"/>
    <property type="match status" value="1"/>
</dbReference>
<dbReference type="EMBL" id="FWXV01000004">
    <property type="protein sequence ID" value="SMD15694.1"/>
    <property type="molecule type" value="Genomic_DNA"/>
</dbReference>
<sequence length="129" mass="13983">MSGRVVHFEIPFDDADRAKGFYQEAFGWAIMGLPELQYNMVSSGPSDPQTGPTEPGFINGGMFERGINPVTSPVLVVDVPDVDEALQRIEKLGGQTVTPKVAVGDMGYSAYFKDTEGNLLGLWQSVQQA</sequence>
<evidence type="ECO:0000313" key="2">
    <source>
        <dbReference type="EMBL" id="SMD15694.1"/>
    </source>
</evidence>
<dbReference type="CDD" id="cd07247">
    <property type="entry name" value="SgaA_N_like"/>
    <property type="match status" value="1"/>
</dbReference>
<accession>A0A1W2F1B8</accession>
<dbReference type="RefSeq" id="WP_084429670.1">
    <property type="nucleotide sequence ID" value="NZ_FWXV01000004.1"/>
</dbReference>
<keyword evidence="3" id="KW-1185">Reference proteome</keyword>
<gene>
    <name evidence="2" type="ORF">SAMN05661093_05318</name>
</gene>
<evidence type="ECO:0000259" key="1">
    <source>
        <dbReference type="PROSITE" id="PS51819"/>
    </source>
</evidence>
<name>A0A1W2F1B8_KIBAR</name>
<evidence type="ECO:0000313" key="3">
    <source>
        <dbReference type="Proteomes" id="UP000192674"/>
    </source>
</evidence>
<dbReference type="OrthoDB" id="9793039at2"/>
<dbReference type="InterPro" id="IPR037523">
    <property type="entry name" value="VOC_core"/>
</dbReference>
<dbReference type="Proteomes" id="UP000192674">
    <property type="component" value="Unassembled WGS sequence"/>
</dbReference>
<dbReference type="InterPro" id="IPR029068">
    <property type="entry name" value="Glyas_Bleomycin-R_OHBP_Dase"/>
</dbReference>
<dbReference type="PROSITE" id="PS51819">
    <property type="entry name" value="VOC"/>
    <property type="match status" value="1"/>
</dbReference>
<feature type="domain" description="VOC" evidence="1">
    <location>
        <begin position="4"/>
        <end position="125"/>
    </location>
</feature>
<dbReference type="SUPFAM" id="SSF54593">
    <property type="entry name" value="Glyoxalase/Bleomycin resistance protein/Dihydroxybiphenyl dioxygenase"/>
    <property type="match status" value="1"/>
</dbReference>
<organism evidence="2 3">
    <name type="scientific">Kibdelosporangium aridum</name>
    <dbReference type="NCBI Taxonomy" id="2030"/>
    <lineage>
        <taxon>Bacteria</taxon>
        <taxon>Bacillati</taxon>
        <taxon>Actinomycetota</taxon>
        <taxon>Actinomycetes</taxon>
        <taxon>Pseudonocardiales</taxon>
        <taxon>Pseudonocardiaceae</taxon>
        <taxon>Kibdelosporangium</taxon>
    </lineage>
</organism>
<proteinExistence type="predicted"/>
<dbReference type="InterPro" id="IPR052164">
    <property type="entry name" value="Anthracycline_SecMetBiosynth"/>
</dbReference>